<dbReference type="Pfam" id="PF12937">
    <property type="entry name" value="F-box-like"/>
    <property type="match status" value="1"/>
</dbReference>
<accession>A0A397T835</accession>
<evidence type="ECO:0000313" key="2">
    <source>
        <dbReference type="EMBL" id="RIA93469.1"/>
    </source>
</evidence>
<dbReference type="InterPro" id="IPR001810">
    <property type="entry name" value="F-box_dom"/>
</dbReference>
<dbReference type="SUPFAM" id="SSF81383">
    <property type="entry name" value="F-box domain"/>
    <property type="match status" value="1"/>
</dbReference>
<dbReference type="InterPro" id="IPR036047">
    <property type="entry name" value="F-box-like_dom_sf"/>
</dbReference>
<evidence type="ECO:0000313" key="3">
    <source>
        <dbReference type="Proteomes" id="UP000265703"/>
    </source>
</evidence>
<dbReference type="AlphaFoldDB" id="A0A397T835"/>
<dbReference type="EMBL" id="QKYT01000103">
    <property type="protein sequence ID" value="RIA93469.1"/>
    <property type="molecule type" value="Genomic_DNA"/>
</dbReference>
<keyword evidence="3" id="KW-1185">Reference proteome</keyword>
<protein>
    <recommendedName>
        <fullName evidence="1">F-box domain-containing protein</fullName>
    </recommendedName>
</protein>
<dbReference type="Gene3D" id="1.20.1280.50">
    <property type="match status" value="1"/>
</dbReference>
<gene>
    <name evidence="2" type="ORF">C1645_735497</name>
</gene>
<organism evidence="2 3">
    <name type="scientific">Glomus cerebriforme</name>
    <dbReference type="NCBI Taxonomy" id="658196"/>
    <lineage>
        <taxon>Eukaryota</taxon>
        <taxon>Fungi</taxon>
        <taxon>Fungi incertae sedis</taxon>
        <taxon>Mucoromycota</taxon>
        <taxon>Glomeromycotina</taxon>
        <taxon>Glomeromycetes</taxon>
        <taxon>Glomerales</taxon>
        <taxon>Glomeraceae</taxon>
        <taxon>Glomus</taxon>
    </lineage>
</organism>
<dbReference type="Proteomes" id="UP000265703">
    <property type="component" value="Unassembled WGS sequence"/>
</dbReference>
<evidence type="ECO:0000259" key="1">
    <source>
        <dbReference type="PROSITE" id="PS50181"/>
    </source>
</evidence>
<name>A0A397T835_9GLOM</name>
<feature type="domain" description="F-box" evidence="1">
    <location>
        <begin position="1"/>
        <end position="44"/>
    </location>
</feature>
<dbReference type="CDD" id="cd09917">
    <property type="entry name" value="F-box_SF"/>
    <property type="match status" value="1"/>
</dbReference>
<comment type="caution">
    <text evidence="2">The sequence shown here is derived from an EMBL/GenBank/DDBJ whole genome shotgun (WGS) entry which is preliminary data.</text>
</comment>
<proteinExistence type="predicted"/>
<sequence length="404" mass="47197">MANNLPDLCLQNIFTHLNYRTLYSCTLVNKQWSYSSIPVLWSNPFDHAPGKLSYLKPLLDISVSFLPQNQQQELGIRPKFRPNSMMFNYPVYIRHFNLHAIYKSVNYWCSRSYPTGTDKQISKALIEYFFINSSKIDTLEIDESDYNNLILDIFHSTQVLSKIQNIRALTINEGYHEFSTLLSNSIQNIKTLKFYIPPRDNPDLLDDIKQLIQNQKNLFDITISQPLIIENQFPIYWEIFHSSEIIKSTVTCIEFVFIKFPKNISIIYHLSYFTNLRYLQFHGCDFGMIPDIKTDQVIQEINSTSPLAFKQLNTIKIVGTLNLELLMILLQLSGEELSCLELMNIKMIKFSYIIKWLEVFCLNLRNLVITDPTNENLEIASIQDFFQKFNNLTSVILNGKRFLA</sequence>
<dbReference type="PROSITE" id="PS50181">
    <property type="entry name" value="FBOX"/>
    <property type="match status" value="1"/>
</dbReference>
<dbReference type="OrthoDB" id="2344335at2759"/>
<reference evidence="2 3" key="1">
    <citation type="submission" date="2018-06" db="EMBL/GenBank/DDBJ databases">
        <title>Comparative genomics reveals the genomic features of Rhizophagus irregularis, R. cerebriforme, R. diaphanum and Gigaspora rosea, and their symbiotic lifestyle signature.</title>
        <authorList>
            <person name="Morin E."/>
            <person name="San Clemente H."/>
            <person name="Chen E.C.H."/>
            <person name="De La Providencia I."/>
            <person name="Hainaut M."/>
            <person name="Kuo A."/>
            <person name="Kohler A."/>
            <person name="Murat C."/>
            <person name="Tang N."/>
            <person name="Roy S."/>
            <person name="Loubradou J."/>
            <person name="Henrissat B."/>
            <person name="Grigoriev I.V."/>
            <person name="Corradi N."/>
            <person name="Roux C."/>
            <person name="Martin F.M."/>
        </authorList>
    </citation>
    <scope>NUCLEOTIDE SEQUENCE [LARGE SCALE GENOMIC DNA]</scope>
    <source>
        <strain evidence="2 3">DAOM 227022</strain>
    </source>
</reference>